<keyword evidence="3" id="KW-1185">Reference proteome</keyword>
<gene>
    <name evidence="2" type="ORF">OJ997_33260</name>
</gene>
<dbReference type="AlphaFoldDB" id="A0A9X3NFN9"/>
<name>A0A9X3NFN9_9ACTN</name>
<dbReference type="Proteomes" id="UP001147653">
    <property type="component" value="Unassembled WGS sequence"/>
</dbReference>
<comment type="caution">
    <text evidence="2">The sequence shown here is derived from an EMBL/GenBank/DDBJ whole genome shotgun (WGS) entry which is preliminary data.</text>
</comment>
<proteinExistence type="predicted"/>
<evidence type="ECO:0000313" key="3">
    <source>
        <dbReference type="Proteomes" id="UP001147653"/>
    </source>
</evidence>
<accession>A0A9X3NFN9</accession>
<feature type="region of interest" description="Disordered" evidence="1">
    <location>
        <begin position="1"/>
        <end position="53"/>
    </location>
</feature>
<evidence type="ECO:0000313" key="2">
    <source>
        <dbReference type="EMBL" id="MDA0185221.1"/>
    </source>
</evidence>
<reference evidence="2" key="1">
    <citation type="submission" date="2022-10" db="EMBL/GenBank/DDBJ databases">
        <title>The WGS of Solirubrobacter phytolaccae KCTC 29190.</title>
        <authorList>
            <person name="Jiang Z."/>
        </authorList>
    </citation>
    <scope>NUCLEOTIDE SEQUENCE</scope>
    <source>
        <strain evidence="2">KCTC 29190</strain>
    </source>
</reference>
<sequence>MTDETPQPPSSSDVPLFPHHAALPSLPMEAAERQYAERPAAAPGWQPEEGDFT</sequence>
<organism evidence="2 3">
    <name type="scientific">Solirubrobacter phytolaccae</name>
    <dbReference type="NCBI Taxonomy" id="1404360"/>
    <lineage>
        <taxon>Bacteria</taxon>
        <taxon>Bacillati</taxon>
        <taxon>Actinomycetota</taxon>
        <taxon>Thermoleophilia</taxon>
        <taxon>Solirubrobacterales</taxon>
        <taxon>Solirubrobacteraceae</taxon>
        <taxon>Solirubrobacter</taxon>
    </lineage>
</organism>
<dbReference type="EMBL" id="JAPDDP010000103">
    <property type="protein sequence ID" value="MDA0185221.1"/>
    <property type="molecule type" value="Genomic_DNA"/>
</dbReference>
<evidence type="ECO:0000256" key="1">
    <source>
        <dbReference type="SAM" id="MobiDB-lite"/>
    </source>
</evidence>
<protein>
    <submittedName>
        <fullName evidence="2">Uncharacterized protein</fullName>
    </submittedName>
</protein>
<dbReference type="RefSeq" id="WP_270029711.1">
    <property type="nucleotide sequence ID" value="NZ_JAPDDP010000103.1"/>
</dbReference>